<evidence type="ECO:0000256" key="3">
    <source>
        <dbReference type="ARBA" id="ARBA00012668"/>
    </source>
</evidence>
<dbReference type="Gene3D" id="3.40.50.80">
    <property type="entry name" value="Nucleotide-binding domain of ferredoxin-NADP reductase (FNR) module"/>
    <property type="match status" value="1"/>
</dbReference>
<dbReference type="InterPro" id="IPR017938">
    <property type="entry name" value="Riboflavin_synthase-like_b-brl"/>
</dbReference>
<evidence type="ECO:0000256" key="14">
    <source>
        <dbReference type="SAM" id="Phobius"/>
    </source>
</evidence>
<dbReference type="OrthoDB" id="10006946at2759"/>
<dbReference type="SUPFAM" id="SSF63380">
    <property type="entry name" value="Riboflavin synthase domain-like"/>
    <property type="match status" value="1"/>
</dbReference>
<dbReference type="Pfam" id="PF08022">
    <property type="entry name" value="FAD_binding_8"/>
    <property type="match status" value="1"/>
</dbReference>
<dbReference type="Proteomes" id="UP000054383">
    <property type="component" value="Unassembled WGS sequence"/>
</dbReference>
<organism evidence="16 17">
    <name type="scientific">Talaromyces islandicus</name>
    <name type="common">Penicillium islandicum</name>
    <dbReference type="NCBI Taxonomy" id="28573"/>
    <lineage>
        <taxon>Eukaryota</taxon>
        <taxon>Fungi</taxon>
        <taxon>Dikarya</taxon>
        <taxon>Ascomycota</taxon>
        <taxon>Pezizomycotina</taxon>
        <taxon>Eurotiomycetes</taxon>
        <taxon>Eurotiomycetidae</taxon>
        <taxon>Eurotiales</taxon>
        <taxon>Trichocomaceae</taxon>
        <taxon>Talaromyces</taxon>
        <taxon>Talaromyces sect. Islandici</taxon>
    </lineage>
</organism>
<comment type="subcellular location">
    <subcellularLocation>
        <location evidence="1">Cell membrane</location>
        <topology evidence="1">Multi-pass membrane protein</topology>
    </subcellularLocation>
</comment>
<evidence type="ECO:0000256" key="10">
    <source>
        <dbReference type="ARBA" id="ARBA00023065"/>
    </source>
</evidence>
<dbReference type="GO" id="GO:0005886">
    <property type="term" value="C:plasma membrane"/>
    <property type="evidence" value="ECO:0007669"/>
    <property type="project" value="UniProtKB-SubCell"/>
</dbReference>
<dbReference type="EC" id="1.16.1.9" evidence="3"/>
<evidence type="ECO:0000313" key="16">
    <source>
        <dbReference type="EMBL" id="CRG85705.1"/>
    </source>
</evidence>
<dbReference type="GO" id="GO:0006879">
    <property type="term" value="P:intracellular iron ion homeostasis"/>
    <property type="evidence" value="ECO:0007669"/>
    <property type="project" value="TreeGrafter"/>
</dbReference>
<evidence type="ECO:0000256" key="7">
    <source>
        <dbReference type="ARBA" id="ARBA00022982"/>
    </source>
</evidence>
<evidence type="ECO:0000256" key="12">
    <source>
        <dbReference type="ARBA" id="ARBA00023180"/>
    </source>
</evidence>
<evidence type="ECO:0000256" key="5">
    <source>
        <dbReference type="ARBA" id="ARBA00022475"/>
    </source>
</evidence>
<evidence type="ECO:0000256" key="13">
    <source>
        <dbReference type="ARBA" id="ARBA00048483"/>
    </source>
</evidence>
<dbReference type="InterPro" id="IPR013130">
    <property type="entry name" value="Fe3_Rdtase_TM_dom"/>
</dbReference>
<feature type="transmembrane region" description="Helical" evidence="14">
    <location>
        <begin position="87"/>
        <end position="104"/>
    </location>
</feature>
<dbReference type="CDD" id="cd06186">
    <property type="entry name" value="NOX_Duox_like_FAD_NADP"/>
    <property type="match status" value="1"/>
</dbReference>
<dbReference type="Pfam" id="PF01794">
    <property type="entry name" value="Ferric_reduct"/>
    <property type="match status" value="1"/>
</dbReference>
<reference evidence="16 17" key="1">
    <citation type="submission" date="2015-04" db="EMBL/GenBank/DDBJ databases">
        <authorList>
            <person name="Syromyatnikov M.Y."/>
            <person name="Popov V.N."/>
        </authorList>
    </citation>
    <scope>NUCLEOTIDE SEQUENCE [LARGE SCALE GENOMIC DNA]</scope>
    <source>
        <strain evidence="16">WF-38-12</strain>
    </source>
</reference>
<dbReference type="STRING" id="28573.A0A0U1LT06"/>
<name>A0A0U1LT06_TALIS</name>
<dbReference type="OMA" id="RRWWYEL"/>
<evidence type="ECO:0000259" key="15">
    <source>
        <dbReference type="PROSITE" id="PS51384"/>
    </source>
</evidence>
<keyword evidence="10" id="KW-0406">Ion transport</keyword>
<evidence type="ECO:0000256" key="11">
    <source>
        <dbReference type="ARBA" id="ARBA00023136"/>
    </source>
</evidence>
<keyword evidence="7" id="KW-0249">Electron transport</keyword>
<evidence type="ECO:0000256" key="6">
    <source>
        <dbReference type="ARBA" id="ARBA00022692"/>
    </source>
</evidence>
<dbReference type="GO" id="GO:0006826">
    <property type="term" value="P:iron ion transport"/>
    <property type="evidence" value="ECO:0007669"/>
    <property type="project" value="UniProtKB-ARBA"/>
</dbReference>
<keyword evidence="11 14" id="KW-0472">Membrane</keyword>
<dbReference type="SFLD" id="SFLDS00052">
    <property type="entry name" value="Ferric_Reductase_Domain"/>
    <property type="match status" value="1"/>
</dbReference>
<dbReference type="InterPro" id="IPR013121">
    <property type="entry name" value="Fe_red_NAD-bd_6"/>
</dbReference>
<sequence length="531" mass="58839">MSAKALRQHYNVWADKYFAIAIGALMPAKDEEIYSGTLSELTRFLAQSVLGVQIGRWCLYSIYWVINLACTLTNLDLHNHINVAKRLGWISVANFVLLVFLALRNTPLAPLSGRSYEKLRPLHKTAGYTCIVTSILHAIVYLSAWAERGDVEKMRETENLAGGIAGLAMVIIGISTIGWFTRRFYEVFYMIHLVLFLLIIITVGMHRPLISRSTLVIIIFTACMWFSDRLLRFVKLCCYFPGNHATLKLLPNGALRVTLSRNMCASTSAGSHAYLWIPAIRCFETHPFTLVSSSQHANQAEFLINVYDGFTHDLHKIVMQNPGISLRCSVDGAYGQIPDFSRFDRILLVAGGSGASFSFAVALDVIRKCAGSGGSATKMIDFVWSVKHYASLSWFERELAQLQESSHVRVFIHITQEDAHPESPQDILLTKLDVGINTNNLNNTGSTDIEKTSAEPDPNIINSQLFSSTHKGRPDVLKYISSFVDGCSPEDRVGVGACGPVSMVDSVMLGATRGAYDDGPSITVHTEEFGW</sequence>
<comment type="catalytic activity">
    <reaction evidence="13">
        <text>2 a Fe(II)-siderophore + NADP(+) + H(+) = 2 a Fe(III)-siderophore + NADPH</text>
        <dbReference type="Rhea" id="RHEA:28795"/>
        <dbReference type="Rhea" id="RHEA-COMP:11342"/>
        <dbReference type="Rhea" id="RHEA-COMP:11344"/>
        <dbReference type="ChEBI" id="CHEBI:15378"/>
        <dbReference type="ChEBI" id="CHEBI:29033"/>
        <dbReference type="ChEBI" id="CHEBI:29034"/>
        <dbReference type="ChEBI" id="CHEBI:57783"/>
        <dbReference type="ChEBI" id="CHEBI:58349"/>
        <dbReference type="EC" id="1.16.1.9"/>
    </reaction>
</comment>
<evidence type="ECO:0000256" key="4">
    <source>
        <dbReference type="ARBA" id="ARBA00022448"/>
    </source>
</evidence>
<gene>
    <name evidence="16" type="ORF">PISL3812_02731</name>
</gene>
<accession>A0A0U1LT06</accession>
<feature type="transmembrane region" description="Helical" evidence="14">
    <location>
        <begin position="187"/>
        <end position="203"/>
    </location>
</feature>
<evidence type="ECO:0000256" key="9">
    <source>
        <dbReference type="ARBA" id="ARBA00023002"/>
    </source>
</evidence>
<keyword evidence="5" id="KW-1003">Cell membrane</keyword>
<dbReference type="GO" id="GO:0052851">
    <property type="term" value="F:ferric-chelate reductase (NADPH) activity"/>
    <property type="evidence" value="ECO:0007669"/>
    <property type="project" value="UniProtKB-EC"/>
</dbReference>
<comment type="similarity">
    <text evidence="2">Belongs to the ferric reductase (FRE) family.</text>
</comment>
<dbReference type="InterPro" id="IPR051410">
    <property type="entry name" value="Ferric/Cupric_Reductase"/>
</dbReference>
<feature type="transmembrane region" description="Helical" evidence="14">
    <location>
        <begin position="160"/>
        <end position="180"/>
    </location>
</feature>
<keyword evidence="17" id="KW-1185">Reference proteome</keyword>
<proteinExistence type="inferred from homology"/>
<evidence type="ECO:0000256" key="8">
    <source>
        <dbReference type="ARBA" id="ARBA00022989"/>
    </source>
</evidence>
<protein>
    <recommendedName>
        <fullName evidence="3">ferric-chelate reductase (NADPH)</fullName>
        <ecNumber evidence="3">1.16.1.9</ecNumber>
    </recommendedName>
</protein>
<feature type="domain" description="FAD-binding FR-type" evidence="15">
    <location>
        <begin position="223"/>
        <end position="340"/>
    </location>
</feature>
<keyword evidence="6 14" id="KW-0812">Transmembrane</keyword>
<keyword evidence="4" id="KW-0813">Transport</keyword>
<dbReference type="GO" id="GO:0015677">
    <property type="term" value="P:copper ion import"/>
    <property type="evidence" value="ECO:0007669"/>
    <property type="project" value="TreeGrafter"/>
</dbReference>
<evidence type="ECO:0000313" key="17">
    <source>
        <dbReference type="Proteomes" id="UP000054383"/>
    </source>
</evidence>
<evidence type="ECO:0000256" key="2">
    <source>
        <dbReference type="ARBA" id="ARBA00006278"/>
    </source>
</evidence>
<dbReference type="InterPro" id="IPR017927">
    <property type="entry name" value="FAD-bd_FR_type"/>
</dbReference>
<evidence type="ECO:0000256" key="1">
    <source>
        <dbReference type="ARBA" id="ARBA00004651"/>
    </source>
</evidence>
<keyword evidence="9" id="KW-0560">Oxidoreductase</keyword>
<dbReference type="EMBL" id="CVMT01000002">
    <property type="protein sequence ID" value="CRG85705.1"/>
    <property type="molecule type" value="Genomic_DNA"/>
</dbReference>
<dbReference type="SUPFAM" id="SSF52343">
    <property type="entry name" value="Ferredoxin reductase-like, C-terminal NADP-linked domain"/>
    <property type="match status" value="1"/>
</dbReference>
<dbReference type="Pfam" id="PF08030">
    <property type="entry name" value="NAD_binding_6"/>
    <property type="match status" value="1"/>
</dbReference>
<dbReference type="InterPro" id="IPR013112">
    <property type="entry name" value="FAD-bd_8"/>
</dbReference>
<dbReference type="PANTHER" id="PTHR32361:SF9">
    <property type="entry name" value="FERRIC REDUCTASE TRANSMEMBRANE COMPONENT 3-RELATED"/>
    <property type="match status" value="1"/>
</dbReference>
<dbReference type="AlphaFoldDB" id="A0A0U1LT06"/>
<feature type="transmembrane region" description="Helical" evidence="14">
    <location>
        <begin position="209"/>
        <end position="226"/>
    </location>
</feature>
<dbReference type="InterPro" id="IPR039261">
    <property type="entry name" value="FNR_nucleotide-bd"/>
</dbReference>
<keyword evidence="8 14" id="KW-1133">Transmembrane helix</keyword>
<keyword evidence="12" id="KW-0325">Glycoprotein</keyword>
<dbReference type="PANTHER" id="PTHR32361">
    <property type="entry name" value="FERRIC/CUPRIC REDUCTASE TRANSMEMBRANE COMPONENT"/>
    <property type="match status" value="1"/>
</dbReference>
<dbReference type="PROSITE" id="PS51384">
    <property type="entry name" value="FAD_FR"/>
    <property type="match status" value="1"/>
</dbReference>
<dbReference type="SFLD" id="SFLDG01168">
    <property type="entry name" value="Ferric_reductase_subgroup_(FRE"/>
    <property type="match status" value="1"/>
</dbReference>
<feature type="transmembrane region" description="Helical" evidence="14">
    <location>
        <begin position="125"/>
        <end position="145"/>
    </location>
</feature>